<dbReference type="PANTHER" id="PTHR42920:SF23">
    <property type="entry name" value="EAMA DOMAIN-CONTAINING PROTEIN"/>
    <property type="match status" value="1"/>
</dbReference>
<feature type="transmembrane region" description="Helical" evidence="6">
    <location>
        <begin position="330"/>
        <end position="351"/>
    </location>
</feature>
<organism evidence="8">
    <name type="scientific">Chrysotila carterae</name>
    <name type="common">Marine alga</name>
    <name type="synonym">Syracosphaera carterae</name>
    <dbReference type="NCBI Taxonomy" id="13221"/>
    <lineage>
        <taxon>Eukaryota</taxon>
        <taxon>Haptista</taxon>
        <taxon>Haptophyta</taxon>
        <taxon>Prymnesiophyceae</taxon>
        <taxon>Isochrysidales</taxon>
        <taxon>Isochrysidaceae</taxon>
        <taxon>Chrysotila</taxon>
    </lineage>
</organism>
<reference evidence="8" key="1">
    <citation type="submission" date="2021-01" db="EMBL/GenBank/DDBJ databases">
        <authorList>
            <person name="Corre E."/>
            <person name="Pelletier E."/>
            <person name="Niang G."/>
            <person name="Scheremetjew M."/>
            <person name="Finn R."/>
            <person name="Kale V."/>
            <person name="Holt S."/>
            <person name="Cochrane G."/>
            <person name="Meng A."/>
            <person name="Brown T."/>
            <person name="Cohen L."/>
        </authorList>
    </citation>
    <scope>NUCLEOTIDE SEQUENCE</scope>
    <source>
        <strain evidence="8">CCMP645</strain>
    </source>
</reference>
<name>A0A7S4ETV5_CHRCT</name>
<feature type="transmembrane region" description="Helical" evidence="6">
    <location>
        <begin position="371"/>
        <end position="404"/>
    </location>
</feature>
<evidence type="ECO:0000256" key="3">
    <source>
        <dbReference type="ARBA" id="ARBA00022692"/>
    </source>
</evidence>
<evidence type="ECO:0000256" key="1">
    <source>
        <dbReference type="ARBA" id="ARBA00004651"/>
    </source>
</evidence>
<keyword evidence="3 6" id="KW-0812">Transmembrane</keyword>
<sequence length="420" mass="43411">MQLKYVSILVILMHLCVVDALAVAYQPVAQRSSHAASFKASISHASPNEPRIIRMQLSDRSAKVSARAQQGAAVIDMPLTGGEERPAVDAPPTTERCTEYQRGLAMIGFITLLFSSNSPAIHGAFTAGVNPPPVLVLNAMVSCIGLAALPACSMLLPDPKKTVDGKPAAAAQAIDGVAVRAGIELGLWKFLGTTANLYGLSLTSAGHGAFLIQLTTLIVPAAQGAAGVPIPTRIWTAIGLALAGMALFTQDPDATGVSAQGDLFCVFTAVLYSVYDLRLFHWGKRVGPLQLITAKVGVQAALSVGLAVALTSSDEFNAFLNGINGDNVGLLLLVALWCGVAVNALAPLLQVEGQQLVGPARAQVIYASQPLWAAAMSTLLLGETVGLTGAFGGALFIGACFLAATATEPDPDCGEDVCEI</sequence>
<dbReference type="InterPro" id="IPR000620">
    <property type="entry name" value="EamA_dom"/>
</dbReference>
<keyword evidence="2" id="KW-1003">Cell membrane</keyword>
<feature type="domain" description="EamA" evidence="7">
    <location>
        <begin position="261"/>
        <end position="403"/>
    </location>
</feature>
<keyword evidence="4 6" id="KW-1133">Transmembrane helix</keyword>
<keyword evidence="5 6" id="KW-0472">Membrane</keyword>
<dbReference type="AlphaFoldDB" id="A0A7S4ETV5"/>
<protein>
    <recommendedName>
        <fullName evidence="7">EamA domain-containing protein</fullName>
    </recommendedName>
</protein>
<evidence type="ECO:0000259" key="7">
    <source>
        <dbReference type="Pfam" id="PF00892"/>
    </source>
</evidence>
<dbReference type="GO" id="GO:0005886">
    <property type="term" value="C:plasma membrane"/>
    <property type="evidence" value="ECO:0007669"/>
    <property type="project" value="UniProtKB-SubCell"/>
</dbReference>
<dbReference type="SUPFAM" id="SSF103481">
    <property type="entry name" value="Multidrug resistance efflux transporter EmrE"/>
    <property type="match status" value="1"/>
</dbReference>
<gene>
    <name evidence="8" type="ORF">PCAR00345_LOCUS4431</name>
</gene>
<feature type="transmembrane region" description="Helical" evidence="6">
    <location>
        <begin position="103"/>
        <end position="122"/>
    </location>
</feature>
<feature type="transmembrane region" description="Helical" evidence="6">
    <location>
        <begin position="134"/>
        <end position="156"/>
    </location>
</feature>
<proteinExistence type="predicted"/>
<accession>A0A7S4ETV5</accession>
<feature type="transmembrane region" description="Helical" evidence="6">
    <location>
        <begin position="6"/>
        <end position="25"/>
    </location>
</feature>
<dbReference type="PANTHER" id="PTHR42920">
    <property type="entry name" value="OS03G0707200 PROTEIN-RELATED"/>
    <property type="match status" value="1"/>
</dbReference>
<dbReference type="Pfam" id="PF00892">
    <property type="entry name" value="EamA"/>
    <property type="match status" value="1"/>
</dbReference>
<evidence type="ECO:0000256" key="5">
    <source>
        <dbReference type="ARBA" id="ARBA00023136"/>
    </source>
</evidence>
<dbReference type="InterPro" id="IPR051258">
    <property type="entry name" value="Diverse_Substrate_Transporter"/>
</dbReference>
<evidence type="ECO:0000256" key="6">
    <source>
        <dbReference type="SAM" id="Phobius"/>
    </source>
</evidence>
<evidence type="ECO:0000313" key="8">
    <source>
        <dbReference type="EMBL" id="CAE0751846.1"/>
    </source>
</evidence>
<evidence type="ECO:0000256" key="2">
    <source>
        <dbReference type="ARBA" id="ARBA00022475"/>
    </source>
</evidence>
<comment type="subcellular location">
    <subcellularLocation>
        <location evidence="1">Cell membrane</location>
        <topology evidence="1">Multi-pass membrane protein</topology>
    </subcellularLocation>
</comment>
<evidence type="ECO:0000256" key="4">
    <source>
        <dbReference type="ARBA" id="ARBA00022989"/>
    </source>
</evidence>
<dbReference type="InterPro" id="IPR037185">
    <property type="entry name" value="EmrE-like"/>
</dbReference>
<dbReference type="EMBL" id="HBIZ01007713">
    <property type="protein sequence ID" value="CAE0751846.1"/>
    <property type="molecule type" value="Transcribed_RNA"/>
</dbReference>